<gene>
    <name evidence="2" type="ORF">A8C75_03390</name>
</gene>
<dbReference type="SUPFAM" id="SSF82649">
    <property type="entry name" value="SufE/NifU"/>
    <property type="match status" value="1"/>
</dbReference>
<keyword evidence="3" id="KW-1185">Reference proteome</keyword>
<dbReference type="STRING" id="1821621.A8C75_03390"/>
<dbReference type="Pfam" id="PF01592">
    <property type="entry name" value="NifU_N"/>
    <property type="match status" value="1"/>
</dbReference>
<dbReference type="GO" id="GO:0016226">
    <property type="term" value="P:iron-sulfur cluster assembly"/>
    <property type="evidence" value="ECO:0007669"/>
    <property type="project" value="InterPro"/>
</dbReference>
<organism evidence="2 3">
    <name type="scientific">Marinobacterium aestuarii</name>
    <dbReference type="NCBI Taxonomy" id="1821621"/>
    <lineage>
        <taxon>Bacteria</taxon>
        <taxon>Pseudomonadati</taxon>
        <taxon>Pseudomonadota</taxon>
        <taxon>Gammaproteobacteria</taxon>
        <taxon>Oceanospirillales</taxon>
        <taxon>Oceanospirillaceae</taxon>
        <taxon>Marinobacterium</taxon>
    </lineage>
</organism>
<dbReference type="CDD" id="cd06664">
    <property type="entry name" value="IscU_like"/>
    <property type="match status" value="1"/>
</dbReference>
<protein>
    <submittedName>
        <fullName evidence="2">Iron-sulfur cluster assembly scaffold protein</fullName>
    </submittedName>
</protein>
<evidence type="ECO:0000313" key="3">
    <source>
        <dbReference type="Proteomes" id="UP000078070"/>
    </source>
</evidence>
<reference evidence="3" key="1">
    <citation type="submission" date="2016-05" db="EMBL/GenBank/DDBJ databases">
        <authorList>
            <person name="Baek K."/>
            <person name="Yang S.-J."/>
        </authorList>
    </citation>
    <scope>NUCLEOTIDE SEQUENCE [LARGE SCALE GENOMIC DNA]</scope>
    <source>
        <strain evidence="3">ST58-10</strain>
    </source>
</reference>
<dbReference type="Proteomes" id="UP000078070">
    <property type="component" value="Chromosome"/>
</dbReference>
<dbReference type="EMBL" id="CP015839">
    <property type="protein sequence ID" value="ANG61612.1"/>
    <property type="molecule type" value="Genomic_DNA"/>
</dbReference>
<dbReference type="Gene3D" id="3.90.1010.10">
    <property type="match status" value="1"/>
</dbReference>
<feature type="domain" description="NIF system FeS cluster assembly NifU N-terminal" evidence="1">
    <location>
        <begin position="1"/>
        <end position="107"/>
    </location>
</feature>
<dbReference type="KEGG" id="mars:A8C75_03390"/>
<dbReference type="InterPro" id="IPR002871">
    <property type="entry name" value="NIF_FeS_clus_asmbl_NifU_N"/>
</dbReference>
<evidence type="ECO:0000259" key="1">
    <source>
        <dbReference type="Pfam" id="PF01592"/>
    </source>
</evidence>
<accession>A0A1A9EUZ7</accession>
<name>A0A1A9EUZ7_9GAMM</name>
<dbReference type="GO" id="GO:0005506">
    <property type="term" value="F:iron ion binding"/>
    <property type="evidence" value="ECO:0007669"/>
    <property type="project" value="InterPro"/>
</dbReference>
<dbReference type="PANTHER" id="PTHR10093">
    <property type="entry name" value="IRON-SULFUR CLUSTER ASSEMBLY ENZYME NIFU HOMOLOG"/>
    <property type="match status" value="1"/>
</dbReference>
<reference evidence="2 3" key="2">
    <citation type="journal article" date="2018" name="Int. J. Syst. Evol. Microbiol.">
        <title>Marinobacterium aestuarii sp. nov., a benzene-degrading marine bacterium isolated from estuary sediment.</title>
        <authorList>
            <person name="Bae S.S."/>
            <person name="Jung J."/>
            <person name="Chung D."/>
            <person name="Baek K."/>
        </authorList>
    </citation>
    <scope>NUCLEOTIDE SEQUENCE [LARGE SCALE GENOMIC DNA]</scope>
    <source>
        <strain evidence="2 3">ST58-10</strain>
    </source>
</reference>
<dbReference type="RefSeq" id="WP_067378126.1">
    <property type="nucleotide sequence ID" value="NZ_CP015839.1"/>
</dbReference>
<dbReference type="GO" id="GO:0051536">
    <property type="term" value="F:iron-sulfur cluster binding"/>
    <property type="evidence" value="ECO:0007669"/>
    <property type="project" value="InterPro"/>
</dbReference>
<evidence type="ECO:0000313" key="2">
    <source>
        <dbReference type="EMBL" id="ANG61612.1"/>
    </source>
</evidence>
<dbReference type="AlphaFoldDB" id="A0A1A9EUZ7"/>
<proteinExistence type="predicted"/>
<dbReference type="OrthoDB" id="9804157at2"/>
<sequence length="126" mass="14087">MYNDIIIDNFSDPAHVGDIDGPAYEYEIGNPVCGDRIRIQISATDGQIERARFRAWGCATSVATANIFCASLNAQPLQRLAQRSDREIEAMLGELEPSQHHCVEILQQLHQRLLAQVERASREIPA</sequence>